<evidence type="ECO:0000313" key="8">
    <source>
        <dbReference type="Proteomes" id="UP000192393"/>
    </source>
</evidence>
<dbReference type="PROSITE" id="PS00837">
    <property type="entry name" value="ALADH_PNT_2"/>
    <property type="match status" value="1"/>
</dbReference>
<dbReference type="CDD" id="cd05305">
    <property type="entry name" value="L-AlaDH"/>
    <property type="match status" value="1"/>
</dbReference>
<dbReference type="SMART" id="SM01003">
    <property type="entry name" value="AlaDh_PNT_N"/>
    <property type="match status" value="1"/>
</dbReference>
<dbReference type="OrthoDB" id="9804592at2"/>
<keyword evidence="4" id="KW-0520">NAD</keyword>
<dbReference type="PANTHER" id="PTHR42795">
    <property type="entry name" value="ALANINE DEHYDROGENASE"/>
    <property type="match status" value="1"/>
</dbReference>
<accession>A0A1W2AI07</accession>
<evidence type="ECO:0000256" key="4">
    <source>
        <dbReference type="ARBA" id="ARBA00023027"/>
    </source>
</evidence>
<dbReference type="SUPFAM" id="SSF52283">
    <property type="entry name" value="Formate/glycerate dehydrogenase catalytic domain-like"/>
    <property type="match status" value="1"/>
</dbReference>
<dbReference type="PANTHER" id="PTHR42795:SF1">
    <property type="entry name" value="ALANINE DEHYDROGENASE"/>
    <property type="match status" value="1"/>
</dbReference>
<gene>
    <name evidence="7" type="ORF">SAMN06296427_104185</name>
</gene>
<dbReference type="STRING" id="1434700.SAMN06296427_104185"/>
<sequence>MENSGIYTPFTRQELMPKEERLEVIHKDGKLSIGIPKETHYQERRVCLSPDAVQVLVANGHEITVETGAGDGANYSDQEYSEAGAHISYNSQEVFSKPIIVKVGPLTQTEIEWLKPNSYLVSTVQINMQTRSYFEKLSAKKITALGFEFIKDSHGYLPVVRLLSEIAGTTSILLASELMVNTNGGNGILMGGIAGVRPAEIVILGGGTVGEYASRAALGLGANVRVFDNSLSRLRRLQTDLGVRVSTSMLDPKELSKSLKRCDVAIGALRGDDRSPCVVTEKMVENMKNGAVIIDLSIDNGGCFETSEITTHDKPVVIKHGVIHYGVTNVTSRVSRTSTKALSNFFLPYLLSIAKEGGFEHVIKCDRGLRSGIYLYQGRLTKKKLSDWFGLPFHDINLLIV</sequence>
<dbReference type="InterPro" id="IPR007886">
    <property type="entry name" value="AlaDH/PNT_N"/>
</dbReference>
<evidence type="ECO:0000256" key="2">
    <source>
        <dbReference type="ARBA" id="ARBA00012897"/>
    </source>
</evidence>
<organism evidence="7 8">
    <name type="scientific">Moheibacter sediminis</name>
    <dbReference type="NCBI Taxonomy" id="1434700"/>
    <lineage>
        <taxon>Bacteria</taxon>
        <taxon>Pseudomonadati</taxon>
        <taxon>Bacteroidota</taxon>
        <taxon>Flavobacteriia</taxon>
        <taxon>Flavobacteriales</taxon>
        <taxon>Weeksellaceae</taxon>
        <taxon>Moheibacter</taxon>
    </lineage>
</organism>
<feature type="domain" description="Alanine dehydrogenase/pyridine nucleotide transhydrogenase N-terminal" evidence="6">
    <location>
        <begin position="34"/>
        <end position="167"/>
    </location>
</feature>
<dbReference type="GO" id="GO:0042853">
    <property type="term" value="P:L-alanine catabolic process"/>
    <property type="evidence" value="ECO:0007669"/>
    <property type="project" value="InterPro"/>
</dbReference>
<dbReference type="Pfam" id="PF01262">
    <property type="entry name" value="AlaDh_PNT_C"/>
    <property type="match status" value="1"/>
</dbReference>
<dbReference type="EMBL" id="FWXS01000004">
    <property type="protein sequence ID" value="SMC60326.1"/>
    <property type="molecule type" value="Genomic_DNA"/>
</dbReference>
<evidence type="ECO:0000256" key="1">
    <source>
        <dbReference type="ARBA" id="ARBA00005689"/>
    </source>
</evidence>
<protein>
    <recommendedName>
        <fullName evidence="2">alanine dehydrogenase</fullName>
        <ecNumber evidence="2">1.4.1.1</ecNumber>
    </recommendedName>
</protein>
<evidence type="ECO:0000256" key="3">
    <source>
        <dbReference type="ARBA" id="ARBA00023002"/>
    </source>
</evidence>
<dbReference type="Proteomes" id="UP000192393">
    <property type="component" value="Unassembled WGS sequence"/>
</dbReference>
<dbReference type="InterPro" id="IPR036291">
    <property type="entry name" value="NAD(P)-bd_dom_sf"/>
</dbReference>
<reference evidence="7 8" key="1">
    <citation type="submission" date="2017-04" db="EMBL/GenBank/DDBJ databases">
        <authorList>
            <person name="Afonso C.L."/>
            <person name="Miller P.J."/>
            <person name="Scott M.A."/>
            <person name="Spackman E."/>
            <person name="Goraichik I."/>
            <person name="Dimitrov K.M."/>
            <person name="Suarez D.L."/>
            <person name="Swayne D.E."/>
        </authorList>
    </citation>
    <scope>NUCLEOTIDE SEQUENCE [LARGE SCALE GENOMIC DNA]</scope>
    <source>
        <strain evidence="7 8">CGMCC 1.12708</strain>
    </source>
</reference>
<dbReference type="InterPro" id="IPR007698">
    <property type="entry name" value="AlaDH/PNT_NAD(H)-bd"/>
</dbReference>
<keyword evidence="3" id="KW-0560">Oxidoreductase</keyword>
<evidence type="ECO:0000313" key="7">
    <source>
        <dbReference type="EMBL" id="SMC60326.1"/>
    </source>
</evidence>
<keyword evidence="8" id="KW-1185">Reference proteome</keyword>
<dbReference type="EC" id="1.4.1.1" evidence="2"/>
<dbReference type="InterPro" id="IPR008143">
    <property type="entry name" value="Ala_DH/PNT_CS2"/>
</dbReference>
<comment type="similarity">
    <text evidence="1">Belongs to the AlaDH/PNT family.</text>
</comment>
<dbReference type="GO" id="GO:0005886">
    <property type="term" value="C:plasma membrane"/>
    <property type="evidence" value="ECO:0007669"/>
    <property type="project" value="TreeGrafter"/>
</dbReference>
<dbReference type="AlphaFoldDB" id="A0A1W2AI07"/>
<name>A0A1W2AI07_9FLAO</name>
<dbReference type="GO" id="GO:0000286">
    <property type="term" value="F:alanine dehydrogenase activity"/>
    <property type="evidence" value="ECO:0007669"/>
    <property type="project" value="UniProtKB-EC"/>
</dbReference>
<dbReference type="RefSeq" id="WP_084017098.1">
    <property type="nucleotide sequence ID" value="NZ_FWXS01000004.1"/>
</dbReference>
<dbReference type="Pfam" id="PF05222">
    <property type="entry name" value="AlaDh_PNT_N"/>
    <property type="match status" value="1"/>
</dbReference>
<dbReference type="InterPro" id="IPR008141">
    <property type="entry name" value="Ala_DH"/>
</dbReference>
<dbReference type="Gene3D" id="3.40.50.720">
    <property type="entry name" value="NAD(P)-binding Rossmann-like Domain"/>
    <property type="match status" value="2"/>
</dbReference>
<evidence type="ECO:0000259" key="5">
    <source>
        <dbReference type="SMART" id="SM01002"/>
    </source>
</evidence>
<dbReference type="SUPFAM" id="SSF51735">
    <property type="entry name" value="NAD(P)-binding Rossmann-fold domains"/>
    <property type="match status" value="1"/>
</dbReference>
<proteinExistence type="inferred from homology"/>
<feature type="domain" description="Alanine dehydrogenase/pyridine nucleotide transhydrogenase NAD(H)-binding" evidence="5">
    <location>
        <begin position="179"/>
        <end position="326"/>
    </location>
</feature>
<dbReference type="SMART" id="SM01002">
    <property type="entry name" value="AlaDh_PNT_C"/>
    <property type="match status" value="1"/>
</dbReference>
<evidence type="ECO:0000259" key="6">
    <source>
        <dbReference type="SMART" id="SM01003"/>
    </source>
</evidence>